<dbReference type="Proteomes" id="UP000429555">
    <property type="component" value="Unassembled WGS sequence"/>
</dbReference>
<protein>
    <submittedName>
        <fullName evidence="2">Nucleoside phosphorylase</fullName>
    </submittedName>
</protein>
<evidence type="ECO:0000313" key="2">
    <source>
        <dbReference type="EMBL" id="MVW73757.1"/>
    </source>
</evidence>
<proteinExistence type="predicted"/>
<dbReference type="EMBL" id="WKJZ01000001">
    <property type="protein sequence ID" value="MVW73757.1"/>
    <property type="molecule type" value="Genomic_DNA"/>
</dbReference>
<dbReference type="GO" id="GO:0019284">
    <property type="term" value="P:L-methionine salvage from S-adenosylmethionine"/>
    <property type="evidence" value="ECO:0007669"/>
    <property type="project" value="TreeGrafter"/>
</dbReference>
<organism evidence="2 3">
    <name type="scientific">Pseudomonas xionganensis</name>
    <dbReference type="NCBI Taxonomy" id="2654845"/>
    <lineage>
        <taxon>Bacteria</taxon>
        <taxon>Pseudomonadati</taxon>
        <taxon>Pseudomonadota</taxon>
        <taxon>Gammaproteobacteria</taxon>
        <taxon>Pseudomonadales</taxon>
        <taxon>Pseudomonadaceae</taxon>
        <taxon>Pseudomonas</taxon>
    </lineage>
</organism>
<evidence type="ECO:0000313" key="3">
    <source>
        <dbReference type="Proteomes" id="UP000429555"/>
    </source>
</evidence>
<dbReference type="AlphaFoldDB" id="A0A6I4KNZ1"/>
<comment type="caution">
    <text evidence="2">The sequence shown here is derived from an EMBL/GenBank/DDBJ whole genome shotgun (WGS) entry which is preliminary data.</text>
</comment>
<sequence length="379" mass="41677">MKIMLIEDDNNKARAITSHLNQHGITEQHIIRAKNMSDFSAALSNDIGLFIIDLNLPNIDNGTTSQNGKAILECIIKAGKDDALLLAISSYPADFPELRDYFEANGCILANFQNKKGWQSTLDHLLTQLKKNIRFDFLIFCALQEERNPYIALTPGKHIVRGGIDCFDIELGENKGSVILLPQMGLVNAAITAGACIDKFKPKMVGMSGICGGFEGRAELGQLIISSMAYEYQSGKWASDGFLNEPYQVPTDHLTLTNLKALINDPDLINRIESGHKGARPSAAHSPVAGIFTSGSAVIADKKFIEQIKSIHRKVTALDMEVFAIHRAAELSPHKPPCICAKTVVDLCDSKKDDSIHSYGAYISAKFLIEAVKDFFRQR</sequence>
<dbReference type="GO" id="GO:0005829">
    <property type="term" value="C:cytosol"/>
    <property type="evidence" value="ECO:0007669"/>
    <property type="project" value="TreeGrafter"/>
</dbReference>
<dbReference type="InterPro" id="IPR011006">
    <property type="entry name" value="CheY-like_superfamily"/>
</dbReference>
<dbReference type="PANTHER" id="PTHR46832">
    <property type="entry name" value="5'-METHYLTHIOADENOSINE/S-ADENOSYLHOMOCYSTEINE NUCLEOSIDASE"/>
    <property type="match status" value="1"/>
</dbReference>
<dbReference type="RefSeq" id="WP_160342743.1">
    <property type="nucleotide sequence ID" value="NZ_WKJZ01000001.1"/>
</dbReference>
<dbReference type="GO" id="GO:0008782">
    <property type="term" value="F:adenosylhomocysteine nucleosidase activity"/>
    <property type="evidence" value="ECO:0007669"/>
    <property type="project" value="TreeGrafter"/>
</dbReference>
<dbReference type="Pfam" id="PF01048">
    <property type="entry name" value="PNP_UDP_1"/>
    <property type="match status" value="1"/>
</dbReference>
<evidence type="ECO:0000259" key="1">
    <source>
        <dbReference type="Pfam" id="PF01048"/>
    </source>
</evidence>
<dbReference type="SUPFAM" id="SSF53167">
    <property type="entry name" value="Purine and uridine phosphorylases"/>
    <property type="match status" value="1"/>
</dbReference>
<dbReference type="InterPro" id="IPR000845">
    <property type="entry name" value="Nucleoside_phosphorylase_d"/>
</dbReference>
<keyword evidence="3" id="KW-1185">Reference proteome</keyword>
<reference evidence="2 3" key="1">
    <citation type="submission" date="2019-11" db="EMBL/GenBank/DDBJ databases">
        <title>Pseudomonas flavidum sp. nov., isolated from Baiyang Lake.</title>
        <authorList>
            <person name="Zhao Y."/>
        </authorList>
    </citation>
    <scope>NUCLEOTIDE SEQUENCE [LARGE SCALE GENOMIC DNA]</scope>
    <source>
        <strain evidence="3">R-22-3 w-18</strain>
    </source>
</reference>
<dbReference type="GO" id="GO:0009116">
    <property type="term" value="P:nucleoside metabolic process"/>
    <property type="evidence" value="ECO:0007669"/>
    <property type="project" value="InterPro"/>
</dbReference>
<name>A0A6I4KNZ1_9PSED</name>
<dbReference type="SUPFAM" id="SSF52172">
    <property type="entry name" value="CheY-like"/>
    <property type="match status" value="1"/>
</dbReference>
<dbReference type="PANTHER" id="PTHR46832:SF1">
    <property type="entry name" value="5'-METHYLTHIOADENOSINE_S-ADENOSYLHOMOCYSTEINE NUCLEOSIDASE"/>
    <property type="match status" value="1"/>
</dbReference>
<dbReference type="GO" id="GO:0008930">
    <property type="term" value="F:methylthioadenosine nucleosidase activity"/>
    <property type="evidence" value="ECO:0007669"/>
    <property type="project" value="TreeGrafter"/>
</dbReference>
<dbReference type="InterPro" id="IPR035994">
    <property type="entry name" value="Nucleoside_phosphorylase_sf"/>
</dbReference>
<accession>A0A6I4KNZ1</accession>
<feature type="domain" description="Nucleoside phosphorylase" evidence="1">
    <location>
        <begin position="138"/>
        <end position="354"/>
    </location>
</feature>
<dbReference type="Gene3D" id="3.40.50.1580">
    <property type="entry name" value="Nucleoside phosphorylase domain"/>
    <property type="match status" value="1"/>
</dbReference>
<gene>
    <name evidence="2" type="ORF">GJV18_00385</name>
</gene>